<organism evidence="2 3">
    <name type="scientific">Ottowia thiooxydans</name>
    <dbReference type="NCBI Taxonomy" id="219182"/>
    <lineage>
        <taxon>Bacteria</taxon>
        <taxon>Pseudomonadati</taxon>
        <taxon>Pseudomonadota</taxon>
        <taxon>Betaproteobacteria</taxon>
        <taxon>Burkholderiales</taxon>
        <taxon>Comamonadaceae</taxon>
        <taxon>Ottowia</taxon>
    </lineage>
</organism>
<evidence type="ECO:0000259" key="1">
    <source>
        <dbReference type="Pfam" id="PF01425"/>
    </source>
</evidence>
<name>A0ABV2Q708_9BURK</name>
<dbReference type="PANTHER" id="PTHR11895:SF67">
    <property type="entry name" value="AMIDASE DOMAIN-CONTAINING PROTEIN"/>
    <property type="match status" value="1"/>
</dbReference>
<comment type="caution">
    <text evidence="2">The sequence shown here is derived from an EMBL/GenBank/DDBJ whole genome shotgun (WGS) entry which is preliminary data.</text>
</comment>
<keyword evidence="3" id="KW-1185">Reference proteome</keyword>
<dbReference type="PANTHER" id="PTHR11895">
    <property type="entry name" value="TRANSAMIDASE"/>
    <property type="match status" value="1"/>
</dbReference>
<gene>
    <name evidence="2" type="ORF">ABIE13_001930</name>
</gene>
<protein>
    <submittedName>
        <fullName evidence="2">Asp-tRNA(Asn)/Glu-tRNA(Gln) amidotransferase A subunit family amidase</fullName>
    </submittedName>
</protein>
<evidence type="ECO:0000313" key="3">
    <source>
        <dbReference type="Proteomes" id="UP001549320"/>
    </source>
</evidence>
<accession>A0ABV2Q708</accession>
<evidence type="ECO:0000313" key="2">
    <source>
        <dbReference type="EMBL" id="MET4576821.1"/>
    </source>
</evidence>
<dbReference type="SUPFAM" id="SSF75304">
    <property type="entry name" value="Amidase signature (AS) enzymes"/>
    <property type="match status" value="1"/>
</dbReference>
<dbReference type="Gene3D" id="3.90.1300.10">
    <property type="entry name" value="Amidase signature (AS) domain"/>
    <property type="match status" value="1"/>
</dbReference>
<dbReference type="InterPro" id="IPR036928">
    <property type="entry name" value="AS_sf"/>
</dbReference>
<feature type="domain" description="Amidase" evidence="1">
    <location>
        <begin position="27"/>
        <end position="436"/>
    </location>
</feature>
<dbReference type="Proteomes" id="UP001549320">
    <property type="component" value="Unassembled WGS sequence"/>
</dbReference>
<reference evidence="2 3" key="1">
    <citation type="submission" date="2024-06" db="EMBL/GenBank/DDBJ databases">
        <title>Sorghum-associated microbial communities from plants grown in Nebraska, USA.</title>
        <authorList>
            <person name="Schachtman D."/>
        </authorList>
    </citation>
    <scope>NUCLEOTIDE SEQUENCE [LARGE SCALE GENOMIC DNA]</scope>
    <source>
        <strain evidence="2 3">2709</strain>
    </source>
</reference>
<proteinExistence type="predicted"/>
<sequence length="448" mass="48238">MGLVSTLLPFRDAVVRFRAGSCSPREYLEQAIEHVTQAEPTLEVFAHLDLESARKLADASTERYRQGQVLSPIDGMPMGIKDIIDTSDMPTQMGSEIYAGWRPMADAACVQALRLGGALSLGKTRSTEFAIGRATITRNPHDTGRTPGGSSSGTAAGVASGMFCAGLGTQTQGSIVRPASYCGVVGYKPTWGALPLNGVHSVSTSHDHLGVIAESVESAWQVARWIAQKTPILFRHGLNGAPDHELPPKPVRRLAVLRTAGYSELDEGSLAAFEGQLQAWRAKGIKIVEPCEDKALSMFCAEVEQIPAASMSMVAHEMQWPYLSYLENHGKLVSEKIHHLVQQGAGVDRLQYERLLRLRTSLGVQVQALGEYYDAFVLPAASGVAPVGLENTGSRTLVVYSSFLGLPACSLPLLQVNGLPLGVQFMGSRNGDYRLLGHAQWLMTAQST</sequence>
<dbReference type="InterPro" id="IPR023631">
    <property type="entry name" value="Amidase_dom"/>
</dbReference>
<dbReference type="InterPro" id="IPR000120">
    <property type="entry name" value="Amidase"/>
</dbReference>
<dbReference type="RefSeq" id="WP_354442880.1">
    <property type="nucleotide sequence ID" value="NZ_JBEPSH010000003.1"/>
</dbReference>
<dbReference type="Pfam" id="PF01425">
    <property type="entry name" value="Amidase"/>
    <property type="match status" value="1"/>
</dbReference>
<dbReference type="EMBL" id="JBEPSH010000003">
    <property type="protein sequence ID" value="MET4576821.1"/>
    <property type="molecule type" value="Genomic_DNA"/>
</dbReference>